<keyword evidence="3" id="KW-0732">Signal</keyword>
<keyword evidence="5" id="KW-1185">Reference proteome</keyword>
<dbReference type="PANTHER" id="PTHR30024">
    <property type="entry name" value="ALIPHATIC SULFONATES-BINDING PROTEIN-RELATED"/>
    <property type="match status" value="1"/>
</dbReference>
<evidence type="ECO:0000256" key="1">
    <source>
        <dbReference type="ARBA" id="ARBA00004418"/>
    </source>
</evidence>
<reference evidence="4 5" key="1">
    <citation type="journal article" date="2023" name="Antonie Van Leeuwenhoek">
        <title>Mesoterricola silvestris gen. nov., sp. nov., Mesoterricola sediminis sp. nov., Geothrix oryzae sp. nov., Geothrix edaphica sp. nov., Geothrix rubra sp. nov., and Geothrix limicola sp. nov., six novel members of Acidobacteriota isolated from soils.</title>
        <authorList>
            <person name="Itoh H."/>
            <person name="Sugisawa Y."/>
            <person name="Mise K."/>
            <person name="Xu Z."/>
            <person name="Kuniyasu M."/>
            <person name="Ushijima N."/>
            <person name="Kawano K."/>
            <person name="Kobayashi E."/>
            <person name="Shiratori Y."/>
            <person name="Masuda Y."/>
            <person name="Senoo K."/>
        </authorList>
    </citation>
    <scope>NUCLEOTIDE SEQUENCE [LARGE SCALE GENOMIC DNA]</scope>
    <source>
        <strain evidence="4 5">Red804</strain>
    </source>
</reference>
<dbReference type="Gene3D" id="3.40.190.10">
    <property type="entry name" value="Periplasmic binding protein-like II"/>
    <property type="match status" value="2"/>
</dbReference>
<accession>A0ABQ5QI07</accession>
<evidence type="ECO:0000256" key="3">
    <source>
        <dbReference type="ARBA" id="ARBA00022729"/>
    </source>
</evidence>
<comment type="similarity">
    <text evidence="2">Belongs to the bacterial solute-binding protein SsuA/TauA family.</text>
</comment>
<name>A0ABQ5QI07_9BACT</name>
<dbReference type="Proteomes" id="UP001165069">
    <property type="component" value="Unassembled WGS sequence"/>
</dbReference>
<evidence type="ECO:0000256" key="2">
    <source>
        <dbReference type="ARBA" id="ARBA00010742"/>
    </source>
</evidence>
<dbReference type="EMBL" id="BSDE01000005">
    <property type="protein sequence ID" value="GLH74046.1"/>
    <property type="molecule type" value="Genomic_DNA"/>
</dbReference>
<protein>
    <submittedName>
        <fullName evidence="4">Uncharacterized protein</fullName>
    </submittedName>
</protein>
<dbReference type="SUPFAM" id="SSF53850">
    <property type="entry name" value="Periplasmic binding protein-like II"/>
    <property type="match status" value="1"/>
</dbReference>
<proteinExistence type="inferred from homology"/>
<comment type="subcellular location">
    <subcellularLocation>
        <location evidence="1">Periplasm</location>
    </subcellularLocation>
</comment>
<evidence type="ECO:0000313" key="5">
    <source>
        <dbReference type="Proteomes" id="UP001165069"/>
    </source>
</evidence>
<dbReference type="Pfam" id="PF13379">
    <property type="entry name" value="NMT1_2"/>
    <property type="match status" value="1"/>
</dbReference>
<sequence length="308" mass="33973">MFRGLLFLLTLLLPLGCERPRPGPVQVATNVWPGYEPLYLARQIGALDPKTFHLEEMSTSSDCIRALRAGRVSAAALTLDETFLLLQDGVDLQVVLVMDVSHGGDALLGRPEIGTLSGLKGRRVGVENTGVGAYLFSRALDQAGLRPDEVNLVPITEGAHERAYRSRAVDAVVTFEPTRTRLLAEGAKVLFDSRSIPEEIFDVLVIRGEAARAHPEWVAQIREAWFKALDFLQAHPDEAIRRMAPREGLDPAAFRRSLEGLVFPDAAADRRMREGSLLAPARRLADLMFQRHLLARPVDPAHLLSPAR</sequence>
<comment type="caution">
    <text evidence="4">The sequence shown here is derived from an EMBL/GenBank/DDBJ whole genome shotgun (WGS) entry which is preliminary data.</text>
</comment>
<evidence type="ECO:0000313" key="4">
    <source>
        <dbReference type="EMBL" id="GLH74046.1"/>
    </source>
</evidence>
<gene>
    <name evidence="4" type="ORF">GETHLI_25480</name>
</gene>
<dbReference type="RefSeq" id="WP_285575894.1">
    <property type="nucleotide sequence ID" value="NZ_BSDE01000005.1"/>
</dbReference>
<dbReference type="PANTHER" id="PTHR30024:SF47">
    <property type="entry name" value="TAURINE-BINDING PERIPLASMIC PROTEIN"/>
    <property type="match status" value="1"/>
</dbReference>
<organism evidence="4 5">
    <name type="scientific">Geothrix limicola</name>
    <dbReference type="NCBI Taxonomy" id="2927978"/>
    <lineage>
        <taxon>Bacteria</taxon>
        <taxon>Pseudomonadati</taxon>
        <taxon>Acidobacteriota</taxon>
        <taxon>Holophagae</taxon>
        <taxon>Holophagales</taxon>
        <taxon>Holophagaceae</taxon>
        <taxon>Geothrix</taxon>
    </lineage>
</organism>